<feature type="transmembrane region" description="Helical" evidence="7">
    <location>
        <begin position="50"/>
        <end position="72"/>
    </location>
</feature>
<dbReference type="InterPro" id="IPR003439">
    <property type="entry name" value="ABC_transporter-like_ATP-bd"/>
</dbReference>
<comment type="subcellular location">
    <subcellularLocation>
        <location evidence="1">Cell membrane</location>
        <topology evidence="1">Multi-pass membrane protein</topology>
    </subcellularLocation>
</comment>
<dbReference type="PROSITE" id="PS50893">
    <property type="entry name" value="ABC_TRANSPORTER_2"/>
    <property type="match status" value="1"/>
</dbReference>
<dbReference type="AlphaFoldDB" id="A0A7X2J0Y9"/>
<keyword evidence="2 7" id="KW-0812">Transmembrane</keyword>
<evidence type="ECO:0000259" key="9">
    <source>
        <dbReference type="PROSITE" id="PS50929"/>
    </source>
</evidence>
<accession>A0A7X2J0Y9</accession>
<dbReference type="InterPro" id="IPR011527">
    <property type="entry name" value="ABC1_TM_dom"/>
</dbReference>
<dbReference type="GO" id="GO:0034775">
    <property type="term" value="P:glutathione transmembrane transport"/>
    <property type="evidence" value="ECO:0007669"/>
    <property type="project" value="InterPro"/>
</dbReference>
<evidence type="ECO:0000259" key="8">
    <source>
        <dbReference type="PROSITE" id="PS50893"/>
    </source>
</evidence>
<keyword evidence="11" id="KW-1185">Reference proteome</keyword>
<evidence type="ECO:0000256" key="5">
    <source>
        <dbReference type="ARBA" id="ARBA00022989"/>
    </source>
</evidence>
<gene>
    <name evidence="10" type="primary">cydC</name>
    <name evidence="10" type="ORF">GJU40_14955</name>
</gene>
<dbReference type="InterPro" id="IPR014223">
    <property type="entry name" value="ABC_CydC/D"/>
</dbReference>
<dbReference type="Pfam" id="PF00005">
    <property type="entry name" value="ABC_tran"/>
    <property type="match status" value="1"/>
</dbReference>
<dbReference type="OrthoDB" id="9802264at2"/>
<dbReference type="InterPro" id="IPR036640">
    <property type="entry name" value="ABC1_TM_sf"/>
</dbReference>
<dbReference type="GO" id="GO:0016887">
    <property type="term" value="F:ATP hydrolysis activity"/>
    <property type="evidence" value="ECO:0007669"/>
    <property type="project" value="InterPro"/>
</dbReference>
<keyword evidence="4" id="KW-0067">ATP-binding</keyword>
<dbReference type="PANTHER" id="PTHR43394">
    <property type="entry name" value="ATP-DEPENDENT PERMEASE MDL1, MITOCHONDRIAL"/>
    <property type="match status" value="1"/>
</dbReference>
<dbReference type="CDD" id="cd18585">
    <property type="entry name" value="ABC_6TM_CydC"/>
    <property type="match status" value="1"/>
</dbReference>
<organism evidence="10 11">
    <name type="scientific">Metabacillus lacus</name>
    <dbReference type="NCBI Taxonomy" id="1983721"/>
    <lineage>
        <taxon>Bacteria</taxon>
        <taxon>Bacillati</taxon>
        <taxon>Bacillota</taxon>
        <taxon>Bacilli</taxon>
        <taxon>Bacillales</taxon>
        <taxon>Bacillaceae</taxon>
        <taxon>Metabacillus</taxon>
    </lineage>
</organism>
<dbReference type="PROSITE" id="PS50929">
    <property type="entry name" value="ABC_TM1F"/>
    <property type="match status" value="1"/>
</dbReference>
<evidence type="ECO:0000256" key="1">
    <source>
        <dbReference type="ARBA" id="ARBA00004651"/>
    </source>
</evidence>
<dbReference type="Gene3D" id="3.40.50.300">
    <property type="entry name" value="P-loop containing nucleotide triphosphate hydrolases"/>
    <property type="match status" value="1"/>
</dbReference>
<keyword evidence="6 7" id="KW-0472">Membrane</keyword>
<evidence type="ECO:0000256" key="4">
    <source>
        <dbReference type="ARBA" id="ARBA00022840"/>
    </source>
</evidence>
<keyword evidence="3" id="KW-0547">Nucleotide-binding</keyword>
<feature type="transmembrane region" description="Helical" evidence="7">
    <location>
        <begin position="20"/>
        <end position="44"/>
    </location>
</feature>
<dbReference type="GO" id="GO:0015421">
    <property type="term" value="F:ABC-type oligopeptide transporter activity"/>
    <property type="evidence" value="ECO:0007669"/>
    <property type="project" value="TreeGrafter"/>
</dbReference>
<dbReference type="InterPro" id="IPR017871">
    <property type="entry name" value="ABC_transporter-like_CS"/>
</dbReference>
<evidence type="ECO:0000256" key="6">
    <source>
        <dbReference type="ARBA" id="ARBA00023136"/>
    </source>
</evidence>
<comment type="caution">
    <text evidence="10">The sequence shown here is derived from an EMBL/GenBank/DDBJ whole genome shotgun (WGS) entry which is preliminary data.</text>
</comment>
<feature type="transmembrane region" description="Helical" evidence="7">
    <location>
        <begin position="156"/>
        <end position="179"/>
    </location>
</feature>
<dbReference type="InterPro" id="IPR003593">
    <property type="entry name" value="AAA+_ATPase"/>
</dbReference>
<feature type="transmembrane region" description="Helical" evidence="7">
    <location>
        <begin position="246"/>
        <end position="268"/>
    </location>
</feature>
<dbReference type="SMART" id="SM00382">
    <property type="entry name" value="AAA"/>
    <property type="match status" value="1"/>
</dbReference>
<dbReference type="GO" id="GO:0045454">
    <property type="term" value="P:cell redox homeostasis"/>
    <property type="evidence" value="ECO:0007669"/>
    <property type="project" value="InterPro"/>
</dbReference>
<dbReference type="Proteomes" id="UP000448867">
    <property type="component" value="Unassembled WGS sequence"/>
</dbReference>
<evidence type="ECO:0000313" key="11">
    <source>
        <dbReference type="Proteomes" id="UP000448867"/>
    </source>
</evidence>
<dbReference type="EMBL" id="WKKI01000035">
    <property type="protein sequence ID" value="MRX73442.1"/>
    <property type="molecule type" value="Genomic_DNA"/>
</dbReference>
<sequence>MKELLIITRLLLQEKRDVLLSVLFGVLAGLATVSLFANSGYLIAKAAITPPLYILTISIALLKFFSILKAAALYMERLISHRATFTMLSNARVHFFQQLEGKGFSILQKYNSGDLLARIVGDVESLQNFFLRIFYPPLVMLIVFLSTIAFTLYFSVYIALLLLGGFLLTGLLIPLLFSWRQKMGSRNMRQIRGKLSGELAELFYGYRDLKIHQQLQGTGEEIESASRSYIQQQEKERIQVLSSQSVNTMAAAVITWLVLLTGAFLTAAGELNGVYLAMLVMISLTVFETTGPMAAFPAHYEDNRVASQRLFRLQGQAEKRTEESVKQLESHSAPSITFHNVSFTHDGEARPAAQNISFRIPAGSKTAIVGPSGSGKSTLLQLILKMYDEYDGSISMNEELLSDIDRESIWTLTNPLLQERHFFSGTIRDNLLLAKENISDRELMSALEKAELSYVSLNTILEEKGDNLSGGEKQRLDLARAFLKGGRLWLLDEPTSSLDSVTEGAVFEHIFQEAEEDTVILVSHRLQGLEKMDHILVMENGKLIEEGSYQELMQRRSYFYEMKKIEDSLFMV</sequence>
<dbReference type="PROSITE" id="PS00211">
    <property type="entry name" value="ABC_TRANSPORTER_1"/>
    <property type="match status" value="1"/>
</dbReference>
<dbReference type="SUPFAM" id="SSF52540">
    <property type="entry name" value="P-loop containing nucleoside triphosphate hydrolases"/>
    <property type="match status" value="1"/>
</dbReference>
<dbReference type="GO" id="GO:0005524">
    <property type="term" value="F:ATP binding"/>
    <property type="evidence" value="ECO:0007669"/>
    <property type="project" value="UniProtKB-KW"/>
</dbReference>
<dbReference type="SUPFAM" id="SSF90123">
    <property type="entry name" value="ABC transporter transmembrane region"/>
    <property type="match status" value="1"/>
</dbReference>
<dbReference type="CDD" id="cd03228">
    <property type="entry name" value="ABCC_MRP_Like"/>
    <property type="match status" value="1"/>
</dbReference>
<dbReference type="InterPro" id="IPR039421">
    <property type="entry name" value="Type_1_exporter"/>
</dbReference>
<dbReference type="PANTHER" id="PTHR43394:SF1">
    <property type="entry name" value="ATP-BINDING CASSETTE SUB-FAMILY B MEMBER 10, MITOCHONDRIAL"/>
    <property type="match status" value="1"/>
</dbReference>
<dbReference type="NCBIfam" id="TIGR02868">
    <property type="entry name" value="CydC"/>
    <property type="match status" value="1"/>
</dbReference>
<evidence type="ECO:0000256" key="2">
    <source>
        <dbReference type="ARBA" id="ARBA00022692"/>
    </source>
</evidence>
<evidence type="ECO:0000256" key="7">
    <source>
        <dbReference type="SAM" id="Phobius"/>
    </source>
</evidence>
<feature type="domain" description="ABC transporter" evidence="8">
    <location>
        <begin position="336"/>
        <end position="565"/>
    </location>
</feature>
<evidence type="ECO:0000256" key="3">
    <source>
        <dbReference type="ARBA" id="ARBA00022741"/>
    </source>
</evidence>
<dbReference type="Gene3D" id="1.20.1560.10">
    <property type="entry name" value="ABC transporter type 1, transmembrane domain"/>
    <property type="match status" value="1"/>
</dbReference>
<dbReference type="GO" id="GO:0005886">
    <property type="term" value="C:plasma membrane"/>
    <property type="evidence" value="ECO:0007669"/>
    <property type="project" value="UniProtKB-SubCell"/>
</dbReference>
<dbReference type="RefSeq" id="WP_154308905.1">
    <property type="nucleotide sequence ID" value="NZ_WKKI01000035.1"/>
</dbReference>
<keyword evidence="5 7" id="KW-1133">Transmembrane helix</keyword>
<feature type="domain" description="ABC transmembrane type-1" evidence="9">
    <location>
        <begin position="19"/>
        <end position="302"/>
    </location>
</feature>
<name>A0A7X2J0Y9_9BACI</name>
<evidence type="ECO:0000313" key="10">
    <source>
        <dbReference type="EMBL" id="MRX73442.1"/>
    </source>
</evidence>
<proteinExistence type="predicted"/>
<feature type="transmembrane region" description="Helical" evidence="7">
    <location>
        <begin position="129"/>
        <end position="150"/>
    </location>
</feature>
<reference evidence="10 11" key="1">
    <citation type="submission" date="2019-11" db="EMBL/GenBank/DDBJ databases">
        <title>Bacillus lacus genome.</title>
        <authorList>
            <person name="Allen C.J."/>
            <person name="Newman J.D."/>
        </authorList>
    </citation>
    <scope>NUCLEOTIDE SEQUENCE [LARGE SCALE GENOMIC DNA]</scope>
    <source>
        <strain evidence="10 11">KCTC 33946</strain>
    </source>
</reference>
<dbReference type="InterPro" id="IPR027417">
    <property type="entry name" value="P-loop_NTPase"/>
</dbReference>
<protein>
    <submittedName>
        <fullName evidence="10">Thiol reductant ABC exporter subunit CydC</fullName>
    </submittedName>
</protein>
<dbReference type="Pfam" id="PF00664">
    <property type="entry name" value="ABC_membrane"/>
    <property type="match status" value="1"/>
</dbReference>